<keyword evidence="1" id="KW-1133">Transmembrane helix</keyword>
<protein>
    <submittedName>
        <fullName evidence="2">Uncharacterized protein</fullName>
    </submittedName>
</protein>
<gene>
    <name evidence="2" type="ORF">C7H79_07875</name>
</gene>
<feature type="transmembrane region" description="Helical" evidence="1">
    <location>
        <begin position="28"/>
        <end position="47"/>
    </location>
</feature>
<feature type="transmembrane region" description="Helical" evidence="1">
    <location>
        <begin position="53"/>
        <end position="75"/>
    </location>
</feature>
<accession>A0A2P7NVP4</accession>
<sequence>MNVEEYNTVRRSDWRNAIAWSLRRPYRAAFVVGLLALAGTGSVLGYFRWQLPLLQWSFAAICWFVALALLARLVVRIRKRE</sequence>
<proteinExistence type="predicted"/>
<evidence type="ECO:0000256" key="1">
    <source>
        <dbReference type="SAM" id="Phobius"/>
    </source>
</evidence>
<comment type="caution">
    <text evidence="2">The sequence shown here is derived from an EMBL/GenBank/DDBJ whole genome shotgun (WGS) entry which is preliminary data.</text>
</comment>
<reference evidence="2 3" key="1">
    <citation type="submission" date="2018-03" db="EMBL/GenBank/DDBJ databases">
        <title>Draft genome of Nitrosomonas supralitoralis APG5.</title>
        <authorList>
            <person name="Urakawa H."/>
            <person name="Lopez J.V."/>
        </authorList>
    </citation>
    <scope>NUCLEOTIDE SEQUENCE [LARGE SCALE GENOMIC DNA]</scope>
    <source>
        <strain evidence="2 3">APG5</strain>
    </source>
</reference>
<evidence type="ECO:0000313" key="3">
    <source>
        <dbReference type="Proteomes" id="UP000241912"/>
    </source>
</evidence>
<keyword evidence="3" id="KW-1185">Reference proteome</keyword>
<name>A0A2P7NVP4_9PROT</name>
<dbReference type="AlphaFoldDB" id="A0A2P7NVP4"/>
<dbReference type="Proteomes" id="UP000241912">
    <property type="component" value="Unassembled WGS sequence"/>
</dbReference>
<keyword evidence="1" id="KW-0812">Transmembrane</keyword>
<evidence type="ECO:0000313" key="2">
    <source>
        <dbReference type="EMBL" id="PSJ17495.1"/>
    </source>
</evidence>
<dbReference type="EMBL" id="PXXU01000019">
    <property type="protein sequence ID" value="PSJ17495.1"/>
    <property type="molecule type" value="Genomic_DNA"/>
</dbReference>
<organism evidence="2 3">
    <name type="scientific">Nitrosomonas supralitoralis</name>
    <dbReference type="NCBI Taxonomy" id="2116706"/>
    <lineage>
        <taxon>Bacteria</taxon>
        <taxon>Pseudomonadati</taxon>
        <taxon>Pseudomonadota</taxon>
        <taxon>Betaproteobacteria</taxon>
        <taxon>Nitrosomonadales</taxon>
        <taxon>Nitrosomonadaceae</taxon>
        <taxon>Nitrosomonas</taxon>
    </lineage>
</organism>
<keyword evidence="1" id="KW-0472">Membrane</keyword>